<dbReference type="Gene3D" id="1.10.3810.10">
    <property type="entry name" value="Biosynthetic peptidoglycan transglycosylase-like"/>
    <property type="match status" value="1"/>
</dbReference>
<keyword evidence="2" id="KW-0121">Carboxypeptidase</keyword>
<dbReference type="STRING" id="1182571.QR90_11100"/>
<sequence>MRFLVGLSRFVAIVLLLAALGVLALWWMWGRDLPSVTDLDVLEVSGQTRVYDRQDTLVGTLTPSLSSSGGTNRNLLKLGQISPWLQKAVVTSEDRRFYEHHGVDYIGIARGLLKGLLQNDLEGGSSITQQVVKNTLLLDLQAARTAERKFKEAVLAYQLDRNYDKDRILNAYLNIVYWGDGGRDDIVGAGTAARAYFGKSASDLNLAESVYLTTLIPAPNSRYKAFAAYRPLMKDVLSRMVVDGRVTQAEADAAWKTPIYPAGWRIGWNADGTLRSAALENPGRLQENMNALEASLGTGRYAYQYYLQAVEKELLPIIGRKALYGGGKIVTGMSLSAQQAAEQASLNARLPDGATLGTALVSPQNGEVLALVGQKLTGGRPSDWDNAVQARRQVGSSIKPLLYTLALQTGWKQSDTVLDSPLVGTSYQPQNYDGRWTGRYVTMRYALDHSLNLPTVRIAQELGVQNFEAKLRELGLTPPPEAGLSLSIGTLEASPLQMASAYAPFANGGLYYKPSLVRSVEDARGNRLYTRPNPTPKRVWDEQTAWLGLDMLRGVVNDLTEYQGGLATRAQIEGRQVGGKTGTTNDIKDLWFVGVTPTVAGAVWVGKQEGGALPSWAYSGEIPTPIWQQTVAGALAGQPVQTFKEPGGIAYRVVRQVEMAFRTAQADEEPTARDGSGNSGSSFFRRSRPAQPETVQPAAQTEPTPDPVPVVPELEPEPDPEFQPVPDVQDIPADDFSVPAEPEPLPESVPDDPNAAPFINEIPPVN</sequence>
<evidence type="ECO:0000256" key="6">
    <source>
        <dbReference type="ARBA" id="ARBA00022692"/>
    </source>
</evidence>
<dbReference type="SUPFAM" id="SSF56601">
    <property type="entry name" value="beta-lactamase/transpeptidase-like"/>
    <property type="match status" value="1"/>
</dbReference>
<keyword evidence="4" id="KW-0328">Glycosyltransferase</keyword>
<comment type="catalytic activity">
    <reaction evidence="15">
        <text>[GlcNAc-(1-&gt;4)-Mur2Ac(oyl-L-Ala-gamma-D-Glu-L-Lys-D-Ala-D-Ala)](n)-di-trans,octa-cis-undecaprenyl diphosphate + beta-D-GlcNAc-(1-&gt;4)-Mur2Ac(oyl-L-Ala-gamma-D-Glu-L-Lys-D-Ala-D-Ala)-di-trans,octa-cis-undecaprenyl diphosphate = [GlcNAc-(1-&gt;4)-Mur2Ac(oyl-L-Ala-gamma-D-Glu-L-Lys-D-Ala-D-Ala)](n+1)-di-trans,octa-cis-undecaprenyl diphosphate + di-trans,octa-cis-undecaprenyl diphosphate + H(+)</text>
        <dbReference type="Rhea" id="RHEA:23708"/>
        <dbReference type="Rhea" id="RHEA-COMP:9602"/>
        <dbReference type="Rhea" id="RHEA-COMP:9603"/>
        <dbReference type="ChEBI" id="CHEBI:15378"/>
        <dbReference type="ChEBI" id="CHEBI:58405"/>
        <dbReference type="ChEBI" id="CHEBI:60033"/>
        <dbReference type="ChEBI" id="CHEBI:78435"/>
        <dbReference type="EC" id="2.4.99.28"/>
    </reaction>
</comment>
<evidence type="ECO:0000256" key="12">
    <source>
        <dbReference type="ARBA" id="ARBA00023268"/>
    </source>
</evidence>
<evidence type="ECO:0000259" key="18">
    <source>
        <dbReference type="Pfam" id="PF00905"/>
    </source>
</evidence>
<proteinExistence type="predicted"/>
<keyword evidence="9" id="KW-0573">Peptidoglycan synthesis</keyword>
<dbReference type="SUPFAM" id="SSF53955">
    <property type="entry name" value="Lysozyme-like"/>
    <property type="match status" value="1"/>
</dbReference>
<dbReference type="EMBL" id="CP010028">
    <property type="protein sequence ID" value="AIZ45513.1"/>
    <property type="molecule type" value="Genomic_DNA"/>
</dbReference>
<evidence type="ECO:0000256" key="7">
    <source>
        <dbReference type="ARBA" id="ARBA00022801"/>
    </source>
</evidence>
<dbReference type="RefSeq" id="WP_039684570.1">
    <property type="nucleotide sequence ID" value="NZ_CP010028.1"/>
</dbReference>
<dbReference type="PANTHER" id="PTHR32282">
    <property type="entry name" value="BINDING PROTEIN TRANSPEPTIDASE, PUTATIVE-RELATED"/>
    <property type="match status" value="1"/>
</dbReference>
<evidence type="ECO:0000256" key="15">
    <source>
        <dbReference type="ARBA" id="ARBA00049902"/>
    </source>
</evidence>
<dbReference type="InterPro" id="IPR036950">
    <property type="entry name" value="PBP_transglycosylase"/>
</dbReference>
<keyword evidence="12" id="KW-0511">Multifunctional enzyme</keyword>
<dbReference type="InterPro" id="IPR050396">
    <property type="entry name" value="Glycosyltr_51/Transpeptidase"/>
</dbReference>
<keyword evidence="6 17" id="KW-0812">Transmembrane</keyword>
<dbReference type="InterPro" id="IPR001460">
    <property type="entry name" value="PCN-bd_Tpept"/>
</dbReference>
<feature type="compositionally biased region" description="Low complexity" evidence="16">
    <location>
        <begin position="675"/>
        <end position="684"/>
    </location>
</feature>
<dbReference type="GO" id="GO:0006508">
    <property type="term" value="P:proteolysis"/>
    <property type="evidence" value="ECO:0007669"/>
    <property type="project" value="UniProtKB-KW"/>
</dbReference>
<feature type="region of interest" description="Disordered" evidence="16">
    <location>
        <begin position="664"/>
        <end position="766"/>
    </location>
</feature>
<evidence type="ECO:0000256" key="10">
    <source>
        <dbReference type="ARBA" id="ARBA00022989"/>
    </source>
</evidence>
<dbReference type="EC" id="2.4.99.28" evidence="14"/>
<keyword evidence="11 17" id="KW-0472">Membrane</keyword>
<dbReference type="InterPro" id="IPR012338">
    <property type="entry name" value="Beta-lactam/transpept-like"/>
</dbReference>
<dbReference type="Gene3D" id="3.40.710.10">
    <property type="entry name" value="DD-peptidase/beta-lactamase superfamily"/>
    <property type="match status" value="1"/>
</dbReference>
<evidence type="ECO:0000256" key="13">
    <source>
        <dbReference type="ARBA" id="ARBA00023316"/>
    </source>
</evidence>
<evidence type="ECO:0000313" key="20">
    <source>
        <dbReference type="EMBL" id="AIZ45513.1"/>
    </source>
</evidence>
<comment type="subcellular location">
    <subcellularLocation>
        <location evidence="1">Membrane</location>
    </subcellularLocation>
</comment>
<evidence type="ECO:0000256" key="2">
    <source>
        <dbReference type="ARBA" id="ARBA00022645"/>
    </source>
</evidence>
<organism evidence="20 21">
    <name type="scientific">Deinococcus radiopugnans</name>
    <dbReference type="NCBI Taxonomy" id="57497"/>
    <lineage>
        <taxon>Bacteria</taxon>
        <taxon>Thermotogati</taxon>
        <taxon>Deinococcota</taxon>
        <taxon>Deinococci</taxon>
        <taxon>Deinococcales</taxon>
        <taxon>Deinococcaceae</taxon>
        <taxon>Deinococcus</taxon>
    </lineage>
</organism>
<evidence type="ECO:0000256" key="14">
    <source>
        <dbReference type="ARBA" id="ARBA00044770"/>
    </source>
</evidence>
<dbReference type="Pfam" id="PF00912">
    <property type="entry name" value="Transgly"/>
    <property type="match status" value="1"/>
</dbReference>
<dbReference type="GO" id="GO:0008360">
    <property type="term" value="P:regulation of cell shape"/>
    <property type="evidence" value="ECO:0007669"/>
    <property type="project" value="UniProtKB-KW"/>
</dbReference>
<keyword evidence="5 20" id="KW-0808">Transferase</keyword>
<dbReference type="Proteomes" id="UP000030634">
    <property type="component" value="Chromosome"/>
</dbReference>
<dbReference type="KEGG" id="dsw:QR90_11100"/>
<accession>A0A0A7KLS0</accession>
<evidence type="ECO:0000256" key="5">
    <source>
        <dbReference type="ARBA" id="ARBA00022679"/>
    </source>
</evidence>
<keyword evidence="13" id="KW-0961">Cell wall biogenesis/degradation</keyword>
<evidence type="ECO:0000313" key="21">
    <source>
        <dbReference type="Proteomes" id="UP000030634"/>
    </source>
</evidence>
<evidence type="ECO:0000256" key="1">
    <source>
        <dbReference type="ARBA" id="ARBA00004370"/>
    </source>
</evidence>
<feature type="domain" description="Penicillin-binding protein transpeptidase" evidence="18">
    <location>
        <begin position="359"/>
        <end position="605"/>
    </location>
</feature>
<evidence type="ECO:0000256" key="3">
    <source>
        <dbReference type="ARBA" id="ARBA00022670"/>
    </source>
</evidence>
<dbReference type="GO" id="GO:0004180">
    <property type="term" value="F:carboxypeptidase activity"/>
    <property type="evidence" value="ECO:0007669"/>
    <property type="project" value="UniProtKB-KW"/>
</dbReference>
<reference evidence="21" key="1">
    <citation type="submission" date="2014-11" db="EMBL/GenBank/DDBJ databases">
        <title>Hymenobacter sp. DG25B genome submission.</title>
        <authorList>
            <person name="Jung H.-Y."/>
            <person name="Kim M.K."/>
            <person name="Srinivasan S."/>
            <person name="Lim S."/>
        </authorList>
    </citation>
    <scope>NUCLEOTIDE SEQUENCE [LARGE SCALE GENOMIC DNA]</scope>
    <source>
        <strain evidence="21">DY59</strain>
    </source>
</reference>
<feature type="transmembrane region" description="Helical" evidence="17">
    <location>
        <begin position="7"/>
        <end position="29"/>
    </location>
</feature>
<dbReference type="GO" id="GO:0071555">
    <property type="term" value="P:cell wall organization"/>
    <property type="evidence" value="ECO:0007669"/>
    <property type="project" value="UniProtKB-KW"/>
</dbReference>
<evidence type="ECO:0000256" key="8">
    <source>
        <dbReference type="ARBA" id="ARBA00022960"/>
    </source>
</evidence>
<evidence type="ECO:0000256" key="9">
    <source>
        <dbReference type="ARBA" id="ARBA00022984"/>
    </source>
</evidence>
<feature type="domain" description="Glycosyl transferase family 51" evidence="19">
    <location>
        <begin position="70"/>
        <end position="240"/>
    </location>
</feature>
<dbReference type="AlphaFoldDB" id="A0A0A7KLS0"/>
<dbReference type="InterPro" id="IPR023346">
    <property type="entry name" value="Lysozyme-like_dom_sf"/>
</dbReference>
<dbReference type="GO" id="GO:0030288">
    <property type="term" value="C:outer membrane-bounded periplasmic space"/>
    <property type="evidence" value="ECO:0007669"/>
    <property type="project" value="TreeGrafter"/>
</dbReference>
<evidence type="ECO:0000256" key="11">
    <source>
        <dbReference type="ARBA" id="ARBA00023136"/>
    </source>
</evidence>
<dbReference type="PANTHER" id="PTHR32282:SF27">
    <property type="entry name" value="PENICILLIN-BINDING PROTEIN 1A"/>
    <property type="match status" value="1"/>
</dbReference>
<name>A0A0A7KLS0_9DEIO</name>
<keyword evidence="10 17" id="KW-1133">Transmembrane helix</keyword>
<keyword evidence="8" id="KW-0133">Cell shape</keyword>
<dbReference type="HOGENOM" id="CLU_006354_2_4_0"/>
<dbReference type="GO" id="GO:0016020">
    <property type="term" value="C:membrane"/>
    <property type="evidence" value="ECO:0007669"/>
    <property type="project" value="UniProtKB-SubCell"/>
</dbReference>
<dbReference type="Pfam" id="PF00905">
    <property type="entry name" value="Transpeptidase"/>
    <property type="match status" value="1"/>
</dbReference>
<gene>
    <name evidence="20" type="ORF">QR90_11100</name>
</gene>
<evidence type="ECO:0000256" key="16">
    <source>
        <dbReference type="SAM" id="MobiDB-lite"/>
    </source>
</evidence>
<keyword evidence="7" id="KW-0378">Hydrolase</keyword>
<dbReference type="GO" id="GO:0008658">
    <property type="term" value="F:penicillin binding"/>
    <property type="evidence" value="ECO:0007669"/>
    <property type="project" value="InterPro"/>
</dbReference>
<evidence type="ECO:0000259" key="19">
    <source>
        <dbReference type="Pfam" id="PF00912"/>
    </source>
</evidence>
<evidence type="ECO:0000256" key="17">
    <source>
        <dbReference type="SAM" id="Phobius"/>
    </source>
</evidence>
<keyword evidence="3" id="KW-0645">Protease</keyword>
<evidence type="ECO:0000256" key="4">
    <source>
        <dbReference type="ARBA" id="ARBA00022676"/>
    </source>
</evidence>
<dbReference type="GO" id="GO:0008955">
    <property type="term" value="F:peptidoglycan glycosyltransferase activity"/>
    <property type="evidence" value="ECO:0007669"/>
    <property type="project" value="UniProtKB-EC"/>
</dbReference>
<dbReference type="GO" id="GO:0009252">
    <property type="term" value="P:peptidoglycan biosynthetic process"/>
    <property type="evidence" value="ECO:0007669"/>
    <property type="project" value="UniProtKB-KW"/>
</dbReference>
<protein>
    <recommendedName>
        <fullName evidence="14">peptidoglycan glycosyltransferase</fullName>
        <ecNumber evidence="14">2.4.99.28</ecNumber>
    </recommendedName>
</protein>
<dbReference type="InterPro" id="IPR001264">
    <property type="entry name" value="Glyco_trans_51"/>
</dbReference>